<reference evidence="1" key="1">
    <citation type="submission" date="2021-02" db="EMBL/GenBank/DDBJ databases">
        <authorList>
            <person name="Nowell W R."/>
        </authorList>
    </citation>
    <scope>NUCLEOTIDE SEQUENCE</scope>
</reference>
<feature type="non-terminal residue" evidence="1">
    <location>
        <position position="1"/>
    </location>
</feature>
<evidence type="ECO:0000313" key="2">
    <source>
        <dbReference type="Proteomes" id="UP000663852"/>
    </source>
</evidence>
<evidence type="ECO:0000313" key="1">
    <source>
        <dbReference type="EMBL" id="CAF1486893.1"/>
    </source>
</evidence>
<dbReference type="AlphaFoldDB" id="A0A815SBW3"/>
<accession>A0A815SBW3</accession>
<name>A0A815SBW3_ADIRI</name>
<dbReference type="Proteomes" id="UP000663852">
    <property type="component" value="Unassembled WGS sequence"/>
</dbReference>
<gene>
    <name evidence="1" type="ORF">EDS130_LOCUS41773</name>
</gene>
<organism evidence="1 2">
    <name type="scientific">Adineta ricciae</name>
    <name type="common">Rotifer</name>
    <dbReference type="NCBI Taxonomy" id="249248"/>
    <lineage>
        <taxon>Eukaryota</taxon>
        <taxon>Metazoa</taxon>
        <taxon>Spiralia</taxon>
        <taxon>Gnathifera</taxon>
        <taxon>Rotifera</taxon>
        <taxon>Eurotatoria</taxon>
        <taxon>Bdelloidea</taxon>
        <taxon>Adinetida</taxon>
        <taxon>Adinetidae</taxon>
        <taxon>Adineta</taxon>
    </lineage>
</organism>
<sequence>DLLHESFILLYLNNFLKRSKICPN</sequence>
<comment type="caution">
    <text evidence="1">The sequence shown here is derived from an EMBL/GenBank/DDBJ whole genome shotgun (WGS) entry which is preliminary data.</text>
</comment>
<proteinExistence type="predicted"/>
<protein>
    <submittedName>
        <fullName evidence="1">Uncharacterized protein</fullName>
    </submittedName>
</protein>
<dbReference type="EMBL" id="CAJNOJ010000569">
    <property type="protein sequence ID" value="CAF1486893.1"/>
    <property type="molecule type" value="Genomic_DNA"/>
</dbReference>